<evidence type="ECO:0000313" key="7">
    <source>
        <dbReference type="Proteomes" id="UP000057910"/>
    </source>
</evidence>
<dbReference type="SUPFAM" id="SSF52317">
    <property type="entry name" value="Class I glutamine amidotransferase-like"/>
    <property type="match status" value="1"/>
</dbReference>
<dbReference type="AlphaFoldDB" id="A0A102ZQA4"/>
<organism evidence="5 8">
    <name type="scientific">Burkholderia ubonensis</name>
    <dbReference type="NCBI Taxonomy" id="101571"/>
    <lineage>
        <taxon>Bacteria</taxon>
        <taxon>Pseudomonadati</taxon>
        <taxon>Pseudomonadota</taxon>
        <taxon>Betaproteobacteria</taxon>
        <taxon>Burkholderiales</taxon>
        <taxon>Burkholderiaceae</taxon>
        <taxon>Burkholderia</taxon>
        <taxon>Burkholderia cepacia complex</taxon>
    </lineage>
</organism>
<evidence type="ECO:0000259" key="4">
    <source>
        <dbReference type="PROSITE" id="PS01124"/>
    </source>
</evidence>
<dbReference type="Pfam" id="PF12833">
    <property type="entry name" value="HTH_18"/>
    <property type="match status" value="1"/>
</dbReference>
<evidence type="ECO:0000256" key="2">
    <source>
        <dbReference type="ARBA" id="ARBA00023125"/>
    </source>
</evidence>
<dbReference type="PROSITE" id="PS01124">
    <property type="entry name" value="HTH_ARAC_FAMILY_2"/>
    <property type="match status" value="1"/>
</dbReference>
<comment type="caution">
    <text evidence="5">The sequence shown here is derived from an EMBL/GenBank/DDBJ whole genome shotgun (WGS) entry which is preliminary data.</text>
</comment>
<proteinExistence type="predicted"/>
<evidence type="ECO:0000313" key="6">
    <source>
        <dbReference type="EMBL" id="KVN88849.1"/>
    </source>
</evidence>
<evidence type="ECO:0000256" key="1">
    <source>
        <dbReference type="ARBA" id="ARBA00023015"/>
    </source>
</evidence>
<dbReference type="PANTHER" id="PTHR43280">
    <property type="entry name" value="ARAC-FAMILY TRANSCRIPTIONAL REGULATOR"/>
    <property type="match status" value="1"/>
</dbReference>
<dbReference type="Gene3D" id="3.40.50.880">
    <property type="match status" value="1"/>
</dbReference>
<reference evidence="7 8" key="1">
    <citation type="submission" date="2015-11" db="EMBL/GenBank/DDBJ databases">
        <title>Expanding the genomic diversity of Burkholderia species for the development of highly accurate diagnostics.</title>
        <authorList>
            <person name="Sahl J."/>
            <person name="Keim P."/>
            <person name="Wagner D."/>
        </authorList>
    </citation>
    <scope>NUCLEOTIDE SEQUENCE [LARGE SCALE GENOMIC DNA]</scope>
    <source>
        <strain evidence="6 7">MSMB1585WGS</strain>
        <strain evidence="5 8">MSMB2036</strain>
    </source>
</reference>
<evidence type="ECO:0000313" key="5">
    <source>
        <dbReference type="EMBL" id="KVG69423.1"/>
    </source>
</evidence>
<dbReference type="SUPFAM" id="SSF46689">
    <property type="entry name" value="Homeodomain-like"/>
    <property type="match status" value="2"/>
</dbReference>
<evidence type="ECO:0000256" key="3">
    <source>
        <dbReference type="ARBA" id="ARBA00023163"/>
    </source>
</evidence>
<dbReference type="PANTHER" id="PTHR43280:SF2">
    <property type="entry name" value="HTH-TYPE TRANSCRIPTIONAL REGULATOR EXSA"/>
    <property type="match status" value="1"/>
</dbReference>
<dbReference type="EMBL" id="LOXM01000099">
    <property type="protein sequence ID" value="KVG69423.1"/>
    <property type="molecule type" value="Genomic_DNA"/>
</dbReference>
<sequence>MTERQVSETTEIRNIGILIFDGHHLITASVINEIFHLANATLRFAANEPPYRITLLSKLGGPVSSSSSISVMTKSLAAYRVGDFHALFVASNDVRVKSGLDAQLSAWLAGAGNAPQRVRRFAPRFDVLLPQARPRTVPVFWVGSGNGTSWTLDQKAAQMALTQIADDHGEEMAARIAGSLQPPIVWTGNSRSDWHGMNTSTDKLHESARWIRENFDRDISVSDAAAVAAMSVRNYLRRFKTEFNVTPLEYLMQLRFEAICAMLVNTTLPVDKIARRCGMGNGDRLGRLFRKRYGVSPTTYRKLSRDQ</sequence>
<dbReference type="InterPro" id="IPR009057">
    <property type="entry name" value="Homeodomain-like_sf"/>
</dbReference>
<protein>
    <recommendedName>
        <fullName evidence="4">HTH araC/xylS-type domain-containing protein</fullName>
    </recommendedName>
</protein>
<dbReference type="GO" id="GO:0003700">
    <property type="term" value="F:DNA-binding transcription factor activity"/>
    <property type="evidence" value="ECO:0007669"/>
    <property type="project" value="InterPro"/>
</dbReference>
<feature type="domain" description="HTH araC/xylS-type" evidence="4">
    <location>
        <begin position="205"/>
        <end position="303"/>
    </location>
</feature>
<accession>A0A102ZQA4</accession>
<dbReference type="EMBL" id="LPAD01000034">
    <property type="protein sequence ID" value="KVN88849.1"/>
    <property type="molecule type" value="Genomic_DNA"/>
</dbReference>
<dbReference type="Gene3D" id="1.10.10.60">
    <property type="entry name" value="Homeodomain-like"/>
    <property type="match status" value="1"/>
</dbReference>
<dbReference type="Proteomes" id="UP000064029">
    <property type="component" value="Unassembled WGS sequence"/>
</dbReference>
<dbReference type="InterPro" id="IPR018060">
    <property type="entry name" value="HTH_AraC"/>
</dbReference>
<dbReference type="InterPro" id="IPR029062">
    <property type="entry name" value="Class_I_gatase-like"/>
</dbReference>
<keyword evidence="1" id="KW-0805">Transcription regulation</keyword>
<name>A0A102ZQA4_9BURK</name>
<evidence type="ECO:0000313" key="8">
    <source>
        <dbReference type="Proteomes" id="UP000064029"/>
    </source>
</evidence>
<dbReference type="Proteomes" id="UP000057910">
    <property type="component" value="Unassembled WGS sequence"/>
</dbReference>
<gene>
    <name evidence="5" type="ORF">WJ33_22565</name>
    <name evidence="6" type="ORF">WJ68_04785</name>
</gene>
<dbReference type="SMART" id="SM00342">
    <property type="entry name" value="HTH_ARAC"/>
    <property type="match status" value="1"/>
</dbReference>
<keyword evidence="2" id="KW-0238">DNA-binding</keyword>
<dbReference type="GO" id="GO:0043565">
    <property type="term" value="F:sequence-specific DNA binding"/>
    <property type="evidence" value="ECO:0007669"/>
    <property type="project" value="InterPro"/>
</dbReference>
<keyword evidence="3" id="KW-0804">Transcription</keyword>